<name>A0A5B9QI61_9BACT</name>
<feature type="transmembrane region" description="Helical" evidence="2">
    <location>
        <begin position="325"/>
        <end position="346"/>
    </location>
</feature>
<evidence type="ECO:0000259" key="3">
    <source>
        <dbReference type="Pfam" id="PF06750"/>
    </source>
</evidence>
<evidence type="ECO:0000313" key="5">
    <source>
        <dbReference type="Proteomes" id="UP000325286"/>
    </source>
</evidence>
<dbReference type="GO" id="GO:0005886">
    <property type="term" value="C:plasma membrane"/>
    <property type="evidence" value="ECO:0007669"/>
    <property type="project" value="TreeGrafter"/>
</dbReference>
<dbReference type="RefSeq" id="WP_068137906.1">
    <property type="nucleotide sequence ID" value="NZ_CP042914.1"/>
</dbReference>
<feature type="transmembrane region" description="Helical" evidence="2">
    <location>
        <begin position="358"/>
        <end position="376"/>
    </location>
</feature>
<gene>
    <name evidence="4" type="primary">pppA</name>
    <name evidence="4" type="ORF">UC8_05110</name>
</gene>
<keyword evidence="2" id="KW-0472">Membrane</keyword>
<accession>A0A5B9QI61</accession>
<feature type="domain" description="Prepilin peptidase A24 N-terminal" evidence="3">
    <location>
        <begin position="62"/>
        <end position="138"/>
    </location>
</feature>
<protein>
    <submittedName>
        <fullName evidence="4">Leader peptidase PppA</fullName>
    </submittedName>
</protein>
<feature type="transmembrane region" description="Helical" evidence="2">
    <location>
        <begin position="203"/>
        <end position="219"/>
    </location>
</feature>
<feature type="transmembrane region" description="Helical" evidence="2">
    <location>
        <begin position="282"/>
        <end position="313"/>
    </location>
</feature>
<feature type="transmembrane region" description="Helical" evidence="2">
    <location>
        <begin position="52"/>
        <end position="73"/>
    </location>
</feature>
<sequence>MPKRRRWNRFLWIPLLAMTAVASLYVLLSAWILSRQSFLDFSDLLIPRVVDLVVLAWLFWVSSAIGSFLNVVAYRLPLGRGVGGFSSCPFCANKIATRDNIPVFGWLALQGRCRRCRLPIAPRYPIVELAVGLSLTLVGIMELYLAGINLPYQPGSGYSFGALHMPQVWTAAFAIGVCHMLAVACSWAVGLIRVDGVRLPRPLLVWCFVLVALPMLAWPPLQVVSWQVTVEPTWRANGFLSALLRVITGTAAAAVLARAMALSMFPSADIKLDPLGKDTARLLDLMAMLALPGIVVGWQGLLSVTILACLIAINLQRFLPNRDGFARLAIALPAALSLQLAAWRWLDALPYWPSTHAAPWVILLSAFAVATLSLWLRPQPVPPEREGGVGVRSEETGRQGDKESGRE</sequence>
<dbReference type="EMBL" id="CP042914">
    <property type="protein sequence ID" value="QEG38554.1"/>
    <property type="molecule type" value="Genomic_DNA"/>
</dbReference>
<dbReference type="PANTHER" id="PTHR30487:SF0">
    <property type="entry name" value="PREPILIN LEADER PEPTIDASE_N-METHYLTRANSFERASE-RELATED"/>
    <property type="match status" value="1"/>
</dbReference>
<dbReference type="KEGG" id="rul:UC8_05110"/>
<dbReference type="PANTHER" id="PTHR30487">
    <property type="entry name" value="TYPE 4 PREPILIN-LIKE PROTEINS LEADER PEPTIDE-PROCESSING ENZYME"/>
    <property type="match status" value="1"/>
</dbReference>
<keyword evidence="2" id="KW-0812">Transmembrane</keyword>
<keyword evidence="2" id="KW-1133">Transmembrane helix</keyword>
<evidence type="ECO:0000256" key="2">
    <source>
        <dbReference type="SAM" id="Phobius"/>
    </source>
</evidence>
<dbReference type="Proteomes" id="UP000325286">
    <property type="component" value="Chromosome"/>
</dbReference>
<feature type="transmembrane region" description="Helical" evidence="2">
    <location>
        <begin position="124"/>
        <end position="148"/>
    </location>
</feature>
<organism evidence="4 5">
    <name type="scientific">Roseimaritima ulvae</name>
    <dbReference type="NCBI Taxonomy" id="980254"/>
    <lineage>
        <taxon>Bacteria</taxon>
        <taxon>Pseudomonadati</taxon>
        <taxon>Planctomycetota</taxon>
        <taxon>Planctomycetia</taxon>
        <taxon>Pirellulales</taxon>
        <taxon>Pirellulaceae</taxon>
        <taxon>Roseimaritima</taxon>
    </lineage>
</organism>
<proteinExistence type="predicted"/>
<feature type="region of interest" description="Disordered" evidence="1">
    <location>
        <begin position="381"/>
        <end position="407"/>
    </location>
</feature>
<feature type="transmembrane region" description="Helical" evidence="2">
    <location>
        <begin position="12"/>
        <end position="32"/>
    </location>
</feature>
<dbReference type="GO" id="GO:0004190">
    <property type="term" value="F:aspartic-type endopeptidase activity"/>
    <property type="evidence" value="ECO:0007669"/>
    <property type="project" value="TreeGrafter"/>
</dbReference>
<dbReference type="GO" id="GO:0006465">
    <property type="term" value="P:signal peptide processing"/>
    <property type="evidence" value="ECO:0007669"/>
    <property type="project" value="TreeGrafter"/>
</dbReference>
<dbReference type="OrthoDB" id="9789291at2"/>
<feature type="compositionally biased region" description="Basic and acidic residues" evidence="1">
    <location>
        <begin position="383"/>
        <end position="407"/>
    </location>
</feature>
<dbReference type="Pfam" id="PF06750">
    <property type="entry name" value="A24_N_bact"/>
    <property type="match status" value="1"/>
</dbReference>
<dbReference type="AlphaFoldDB" id="A0A5B9QI61"/>
<reference evidence="4 5" key="1">
    <citation type="submission" date="2019-08" db="EMBL/GenBank/DDBJ databases">
        <title>Deep-cultivation of Planctomycetes and their phenomic and genomic characterization uncovers novel biology.</title>
        <authorList>
            <person name="Wiegand S."/>
            <person name="Jogler M."/>
            <person name="Boedeker C."/>
            <person name="Pinto D."/>
            <person name="Vollmers J."/>
            <person name="Rivas-Marin E."/>
            <person name="Kohn T."/>
            <person name="Peeters S.H."/>
            <person name="Heuer A."/>
            <person name="Rast P."/>
            <person name="Oberbeckmann S."/>
            <person name="Bunk B."/>
            <person name="Jeske O."/>
            <person name="Meyerdierks A."/>
            <person name="Storesund J.E."/>
            <person name="Kallscheuer N."/>
            <person name="Luecker S."/>
            <person name="Lage O.M."/>
            <person name="Pohl T."/>
            <person name="Merkel B.J."/>
            <person name="Hornburger P."/>
            <person name="Mueller R.-W."/>
            <person name="Bruemmer F."/>
            <person name="Labrenz M."/>
            <person name="Spormann A.M."/>
            <person name="Op den Camp H."/>
            <person name="Overmann J."/>
            <person name="Amann R."/>
            <person name="Jetten M.S.M."/>
            <person name="Mascher T."/>
            <person name="Medema M.H."/>
            <person name="Devos D.P."/>
            <person name="Kaster A.-K."/>
            <person name="Ovreas L."/>
            <person name="Rohde M."/>
            <person name="Galperin M.Y."/>
            <person name="Jogler C."/>
        </authorList>
    </citation>
    <scope>NUCLEOTIDE SEQUENCE [LARGE SCALE GENOMIC DNA]</scope>
    <source>
        <strain evidence="4 5">UC8</strain>
    </source>
</reference>
<dbReference type="InterPro" id="IPR010627">
    <property type="entry name" value="Prepilin_pept_A24_N"/>
</dbReference>
<dbReference type="InterPro" id="IPR050882">
    <property type="entry name" value="Prepilin_peptidase/N-MTase"/>
</dbReference>
<feature type="transmembrane region" description="Helical" evidence="2">
    <location>
        <begin position="168"/>
        <end position="191"/>
    </location>
</feature>
<keyword evidence="5" id="KW-1185">Reference proteome</keyword>
<evidence type="ECO:0000313" key="4">
    <source>
        <dbReference type="EMBL" id="QEG38554.1"/>
    </source>
</evidence>
<evidence type="ECO:0000256" key="1">
    <source>
        <dbReference type="SAM" id="MobiDB-lite"/>
    </source>
</evidence>